<dbReference type="EMBL" id="KV460268">
    <property type="protein sequence ID" value="OBT92426.1"/>
    <property type="molecule type" value="Genomic_DNA"/>
</dbReference>
<accession>A0A1B8G9B6</accession>
<sequence length="155" mass="16663">MERSLGPFSACNQKSPSYAQAASKSPVYAGSGKLEVYFDESNYDGTRDDKGAEICHFDSGKTNEILKNEGCQGFALYVPSSSFPTDKSTVVAQQFCPGGCSSWCGTLTITSNQLVVDHRSSCENPTQHVIVSSTARDTWNSVIVRFKVSAAEKGA</sequence>
<protein>
    <submittedName>
        <fullName evidence="1">Uncharacterized protein</fullName>
    </submittedName>
</protein>
<dbReference type="STRING" id="342668.A0A1B8G9B6"/>
<evidence type="ECO:0000313" key="2">
    <source>
        <dbReference type="Proteomes" id="UP000091956"/>
    </source>
</evidence>
<name>A0A1B8G9B6_9PEZI</name>
<dbReference type="RefSeq" id="XP_018126159.1">
    <property type="nucleotide sequence ID" value="XM_018278705.1"/>
</dbReference>
<organism evidence="1 2">
    <name type="scientific">Pseudogymnoascus verrucosus</name>
    <dbReference type="NCBI Taxonomy" id="342668"/>
    <lineage>
        <taxon>Eukaryota</taxon>
        <taxon>Fungi</taxon>
        <taxon>Dikarya</taxon>
        <taxon>Ascomycota</taxon>
        <taxon>Pezizomycotina</taxon>
        <taxon>Leotiomycetes</taxon>
        <taxon>Thelebolales</taxon>
        <taxon>Thelebolaceae</taxon>
        <taxon>Pseudogymnoascus</taxon>
    </lineage>
</organism>
<dbReference type="OrthoDB" id="2896006at2759"/>
<proteinExistence type="predicted"/>
<gene>
    <name evidence="1" type="ORF">VE01_09291</name>
</gene>
<reference evidence="2" key="2">
    <citation type="journal article" date="2018" name="Nat. Commun.">
        <title>Extreme sensitivity to ultraviolet light in the fungal pathogen causing white-nose syndrome of bats.</title>
        <authorList>
            <person name="Palmer J.M."/>
            <person name="Drees K.P."/>
            <person name="Foster J.T."/>
            <person name="Lindner D.L."/>
        </authorList>
    </citation>
    <scope>NUCLEOTIDE SEQUENCE [LARGE SCALE GENOMIC DNA]</scope>
    <source>
        <strain evidence="2">UAMH 10579</strain>
    </source>
</reference>
<dbReference type="Proteomes" id="UP000091956">
    <property type="component" value="Unassembled WGS sequence"/>
</dbReference>
<dbReference type="GeneID" id="28842677"/>
<keyword evidence="2" id="KW-1185">Reference proteome</keyword>
<dbReference type="Gene3D" id="2.60.120.200">
    <property type="match status" value="1"/>
</dbReference>
<evidence type="ECO:0000313" key="1">
    <source>
        <dbReference type="EMBL" id="OBT92426.1"/>
    </source>
</evidence>
<dbReference type="AlphaFoldDB" id="A0A1B8G9B6"/>
<reference evidence="1 2" key="1">
    <citation type="submission" date="2016-03" db="EMBL/GenBank/DDBJ databases">
        <title>Comparative genomics of Pseudogymnoascus destructans, the fungus causing white-nose syndrome of bats.</title>
        <authorList>
            <person name="Palmer J.M."/>
            <person name="Drees K.P."/>
            <person name="Foster J.T."/>
            <person name="Lindner D.L."/>
        </authorList>
    </citation>
    <scope>NUCLEOTIDE SEQUENCE [LARGE SCALE GENOMIC DNA]</scope>
    <source>
        <strain evidence="1 2">UAMH 10579</strain>
    </source>
</reference>